<dbReference type="GO" id="GO:0006401">
    <property type="term" value="P:RNA catabolic process"/>
    <property type="evidence" value="ECO:0007669"/>
    <property type="project" value="TreeGrafter"/>
</dbReference>
<dbReference type="InterPro" id="IPR036430">
    <property type="entry name" value="RNase_T2-like_sf"/>
</dbReference>
<dbReference type="Pfam" id="PF00445">
    <property type="entry name" value="Ribonuclease_T2"/>
    <property type="match status" value="1"/>
</dbReference>
<evidence type="ECO:0000313" key="7">
    <source>
        <dbReference type="RefSeq" id="XP_021297303.1"/>
    </source>
</evidence>
<evidence type="ECO:0000256" key="4">
    <source>
        <dbReference type="RuleBase" id="RU004328"/>
    </source>
</evidence>
<dbReference type="GO" id="GO:0003723">
    <property type="term" value="F:RNA binding"/>
    <property type="evidence" value="ECO:0007669"/>
    <property type="project" value="InterPro"/>
</dbReference>
<keyword evidence="5" id="KW-0732">Signal</keyword>
<evidence type="ECO:0000313" key="6">
    <source>
        <dbReference type="Proteomes" id="UP000504621"/>
    </source>
</evidence>
<keyword evidence="2" id="KW-0540">Nuclease</keyword>
<protein>
    <submittedName>
        <fullName evidence="7">Ribonuclease MC-like</fullName>
    </submittedName>
</protein>
<dbReference type="SUPFAM" id="SSF55895">
    <property type="entry name" value="Ribonuclease Rh-like"/>
    <property type="match status" value="1"/>
</dbReference>
<evidence type="ECO:0000256" key="3">
    <source>
        <dbReference type="ARBA" id="ARBA00023239"/>
    </source>
</evidence>
<dbReference type="GO" id="GO:0005576">
    <property type="term" value="C:extracellular region"/>
    <property type="evidence" value="ECO:0007669"/>
    <property type="project" value="TreeGrafter"/>
</dbReference>
<evidence type="ECO:0000256" key="5">
    <source>
        <dbReference type="SAM" id="SignalP"/>
    </source>
</evidence>
<dbReference type="InterPro" id="IPR018188">
    <property type="entry name" value="RNase_T2_His_AS_1"/>
</dbReference>
<keyword evidence="6" id="KW-1185">Reference proteome</keyword>
<dbReference type="PANTHER" id="PTHR11240">
    <property type="entry name" value="RIBONUCLEASE T2"/>
    <property type="match status" value="1"/>
</dbReference>
<dbReference type="RefSeq" id="XP_021297303.1">
    <property type="nucleotide sequence ID" value="XM_021441628.1"/>
</dbReference>
<gene>
    <name evidence="7" type="primary">LOC110426421</name>
</gene>
<organism evidence="6 7">
    <name type="scientific">Herrania umbratica</name>
    <dbReference type="NCBI Taxonomy" id="108875"/>
    <lineage>
        <taxon>Eukaryota</taxon>
        <taxon>Viridiplantae</taxon>
        <taxon>Streptophyta</taxon>
        <taxon>Embryophyta</taxon>
        <taxon>Tracheophyta</taxon>
        <taxon>Spermatophyta</taxon>
        <taxon>Magnoliopsida</taxon>
        <taxon>eudicotyledons</taxon>
        <taxon>Gunneridae</taxon>
        <taxon>Pentapetalae</taxon>
        <taxon>rosids</taxon>
        <taxon>malvids</taxon>
        <taxon>Malvales</taxon>
        <taxon>Malvaceae</taxon>
        <taxon>Byttnerioideae</taxon>
        <taxon>Herrania</taxon>
    </lineage>
</organism>
<reference evidence="7" key="1">
    <citation type="submission" date="2025-08" db="UniProtKB">
        <authorList>
            <consortium name="RefSeq"/>
        </authorList>
    </citation>
    <scope>IDENTIFICATION</scope>
    <source>
        <tissue evidence="7">Leaf</tissue>
    </source>
</reference>
<dbReference type="PANTHER" id="PTHR11240:SF46">
    <property type="entry name" value="INTRACELLULAR RIBONUCLEASE LX-LIKE"/>
    <property type="match status" value="1"/>
</dbReference>
<name>A0A6J1BDV1_9ROSI</name>
<dbReference type="OrthoDB" id="991564at2759"/>
<sequence>MQRQLLVAAVLATLSLLVSGQTDYPDFFYKLSLQWPPSVCTPSQCPSPIPQTFTIHGLWPQSLEDDKAIPPYDVKKCTDVQPTAPENILDALQPIGSKLNNLWPSLSKQKTKEEFWEHEWQNHGMCSDYPDKPRNYFSAALDLTTRYNPLEVMGIQPGDELHEVGTILDAVKQHVRVGAYPQILCNRRAKKGLQLKEIRFCFVRAKPPSVFRDCPKQLAGDCKERTDRIRLPPLPSEATYIDEL</sequence>
<accession>A0A6J1BDV1</accession>
<proteinExistence type="inferred from homology"/>
<dbReference type="GeneID" id="110426421"/>
<keyword evidence="3" id="KW-0456">Lyase</keyword>
<evidence type="ECO:0000256" key="2">
    <source>
        <dbReference type="ARBA" id="ARBA00022722"/>
    </source>
</evidence>
<dbReference type="InterPro" id="IPR001568">
    <property type="entry name" value="RNase_T2-like"/>
</dbReference>
<dbReference type="GO" id="GO:0033897">
    <property type="term" value="F:ribonuclease T2 activity"/>
    <property type="evidence" value="ECO:0007669"/>
    <property type="project" value="InterPro"/>
</dbReference>
<feature type="signal peptide" evidence="5">
    <location>
        <begin position="1"/>
        <end position="20"/>
    </location>
</feature>
<feature type="chain" id="PRO_5027069165" evidence="5">
    <location>
        <begin position="21"/>
        <end position="244"/>
    </location>
</feature>
<dbReference type="Proteomes" id="UP000504621">
    <property type="component" value="Unplaced"/>
</dbReference>
<comment type="similarity">
    <text evidence="1 4">Belongs to the RNase T2 family.</text>
</comment>
<evidence type="ECO:0000256" key="1">
    <source>
        <dbReference type="ARBA" id="ARBA00007469"/>
    </source>
</evidence>
<keyword evidence="2" id="KW-0378">Hydrolase</keyword>
<dbReference type="Gene3D" id="3.90.730.10">
    <property type="entry name" value="Ribonuclease T2-like"/>
    <property type="match status" value="1"/>
</dbReference>
<dbReference type="PROSITE" id="PS00530">
    <property type="entry name" value="RNASE_T2_1"/>
    <property type="match status" value="1"/>
</dbReference>
<dbReference type="AlphaFoldDB" id="A0A6J1BDV1"/>